<proteinExistence type="predicted"/>
<keyword evidence="3" id="KW-1185">Reference proteome</keyword>
<comment type="caution">
    <text evidence="2">The sequence shown here is derived from an EMBL/GenBank/DDBJ whole genome shotgun (WGS) entry which is preliminary data.</text>
</comment>
<sequence>MDQTDTSSGWLGIAVVWAIALVGAIVVVALAYSGTAAWFGDESRLGVYGALGIVLAASVIGALIVQLATRRPEGFVLRVSWSITGAAAIVAIAALVVAPLVVS</sequence>
<dbReference type="EMBL" id="SDPO01000003">
    <property type="protein sequence ID" value="RXZ47914.1"/>
    <property type="molecule type" value="Genomic_DNA"/>
</dbReference>
<evidence type="ECO:0000313" key="2">
    <source>
        <dbReference type="EMBL" id="RXZ47914.1"/>
    </source>
</evidence>
<evidence type="ECO:0000313" key="3">
    <source>
        <dbReference type="Proteomes" id="UP000292935"/>
    </source>
</evidence>
<feature type="transmembrane region" description="Helical" evidence="1">
    <location>
        <begin position="79"/>
        <end position="102"/>
    </location>
</feature>
<feature type="transmembrane region" description="Helical" evidence="1">
    <location>
        <begin position="45"/>
        <end position="67"/>
    </location>
</feature>
<accession>A0A4Q2JLW8</accession>
<dbReference type="OrthoDB" id="5007892at2"/>
<feature type="transmembrane region" description="Helical" evidence="1">
    <location>
        <begin position="12"/>
        <end position="33"/>
    </location>
</feature>
<dbReference type="RefSeq" id="WP_056010479.1">
    <property type="nucleotide sequence ID" value="NZ_SDPO01000003.1"/>
</dbReference>
<dbReference type="AlphaFoldDB" id="A0A4Q2JLW8"/>
<keyword evidence="1" id="KW-1133">Transmembrane helix</keyword>
<keyword evidence="1" id="KW-0812">Transmembrane</keyword>
<reference evidence="2 3" key="1">
    <citation type="submission" date="2019-01" db="EMBL/GenBank/DDBJ databases">
        <authorList>
            <person name="Li J."/>
        </authorList>
    </citation>
    <scope>NUCLEOTIDE SEQUENCE [LARGE SCALE GENOMIC DNA]</scope>
    <source>
        <strain evidence="2 3">CCUG 35506</strain>
    </source>
</reference>
<organism evidence="2 3">
    <name type="scientific">Agromyces fucosus</name>
    <dbReference type="NCBI Taxonomy" id="41985"/>
    <lineage>
        <taxon>Bacteria</taxon>
        <taxon>Bacillati</taxon>
        <taxon>Actinomycetota</taxon>
        <taxon>Actinomycetes</taxon>
        <taxon>Micrococcales</taxon>
        <taxon>Microbacteriaceae</taxon>
        <taxon>Agromyces</taxon>
    </lineage>
</organism>
<gene>
    <name evidence="2" type="ORF">ESP57_15475</name>
</gene>
<evidence type="ECO:0000256" key="1">
    <source>
        <dbReference type="SAM" id="Phobius"/>
    </source>
</evidence>
<keyword evidence="1" id="KW-0472">Membrane</keyword>
<name>A0A4Q2JLW8_9MICO</name>
<dbReference type="Proteomes" id="UP000292935">
    <property type="component" value="Unassembled WGS sequence"/>
</dbReference>
<protein>
    <submittedName>
        <fullName evidence="2">Uncharacterized protein</fullName>
    </submittedName>
</protein>